<keyword evidence="2" id="KW-1185">Reference proteome</keyword>
<accession>A0ABU4YTE7</accession>
<evidence type="ECO:0000313" key="2">
    <source>
        <dbReference type="Proteomes" id="UP001280156"/>
    </source>
</evidence>
<dbReference type="RefSeq" id="WP_320297597.1">
    <property type="nucleotide sequence ID" value="NZ_JAVIIU010000011.1"/>
</dbReference>
<sequence>MAGLGILDDRLQGRLWHAPHPDRFLQVLDTGAIVAHPEIPRSKLWGGTPLVRALDGVSLFEFANFDVEEYELKYPSSSWGYFIPHHLNWGVAVWIEIDRQSIADTYRSPSSLLQQWKDEERQAQRIMPGIEAACLGNVPLAAFRSAFVTWDNGREVRDLSLAIADRQQLLQSIEEWRAHASQA</sequence>
<proteinExistence type="predicted"/>
<comment type="caution">
    <text evidence="1">The sequence shown here is derived from an EMBL/GenBank/DDBJ whole genome shotgun (WGS) entry which is preliminary data.</text>
</comment>
<protein>
    <submittedName>
        <fullName evidence="1">Uncharacterized protein</fullName>
    </submittedName>
</protein>
<reference evidence="1 2" key="1">
    <citation type="submission" date="2023-08" db="EMBL/GenBank/DDBJ databases">
        <title>Implementing the SeqCode for naming new Mesorhizobium species isolated from Vachellia karroo root nodules.</title>
        <authorList>
            <person name="Van Lill M."/>
        </authorList>
    </citation>
    <scope>NUCLEOTIDE SEQUENCE [LARGE SCALE GENOMIC DNA]</scope>
    <source>
        <strain evidence="1 2">VK2B</strain>
    </source>
</reference>
<evidence type="ECO:0000313" key="1">
    <source>
        <dbReference type="EMBL" id="MDX8489623.1"/>
    </source>
</evidence>
<gene>
    <name evidence="1" type="ORF">RFM52_31090</name>
</gene>
<organism evidence="1 2">
    <name type="scientific">Mesorhizobium humile</name>
    <dbReference type="NCBI Taxonomy" id="3072313"/>
    <lineage>
        <taxon>Bacteria</taxon>
        <taxon>Pseudomonadati</taxon>
        <taxon>Pseudomonadota</taxon>
        <taxon>Alphaproteobacteria</taxon>
        <taxon>Hyphomicrobiales</taxon>
        <taxon>Phyllobacteriaceae</taxon>
        <taxon>Mesorhizobium</taxon>
    </lineage>
</organism>
<name>A0ABU4YTE7_9HYPH</name>
<dbReference type="EMBL" id="JAVIIV010000036">
    <property type="protein sequence ID" value="MDX8489623.1"/>
    <property type="molecule type" value="Genomic_DNA"/>
</dbReference>
<dbReference type="Proteomes" id="UP001280156">
    <property type="component" value="Unassembled WGS sequence"/>
</dbReference>